<dbReference type="SMART" id="SM00280">
    <property type="entry name" value="KAZAL"/>
    <property type="match status" value="2"/>
</dbReference>
<dbReference type="Proteomes" id="UP001164746">
    <property type="component" value="Chromosome 6"/>
</dbReference>
<accession>A0ABY7EGM9</accession>
<evidence type="ECO:0000313" key="2">
    <source>
        <dbReference type="EMBL" id="WAR09155.1"/>
    </source>
</evidence>
<reference evidence="2" key="1">
    <citation type="submission" date="2022-11" db="EMBL/GenBank/DDBJ databases">
        <title>Centuries of genome instability and evolution in soft-shell clam transmissible cancer (bioRxiv).</title>
        <authorList>
            <person name="Hart S.F.M."/>
            <person name="Yonemitsu M.A."/>
            <person name="Giersch R.M."/>
            <person name="Beal B.F."/>
            <person name="Arriagada G."/>
            <person name="Davis B.W."/>
            <person name="Ostrander E.A."/>
            <person name="Goff S.P."/>
            <person name="Metzger M.J."/>
        </authorList>
    </citation>
    <scope>NUCLEOTIDE SEQUENCE</scope>
    <source>
        <strain evidence="2">MELC-2E11</strain>
        <tissue evidence="2">Siphon/mantle</tissue>
    </source>
</reference>
<feature type="domain" description="Kazal-like" evidence="1">
    <location>
        <begin position="1"/>
        <end position="65"/>
    </location>
</feature>
<protein>
    <recommendedName>
        <fullName evidence="1">Kazal-like domain-containing protein</fullName>
    </recommendedName>
</protein>
<dbReference type="InterPro" id="IPR036058">
    <property type="entry name" value="Kazal_dom_sf"/>
</dbReference>
<dbReference type="CDD" id="cd00104">
    <property type="entry name" value="KAZAL_FS"/>
    <property type="match status" value="1"/>
</dbReference>
<dbReference type="Gene3D" id="3.30.60.30">
    <property type="match status" value="1"/>
</dbReference>
<dbReference type="EMBL" id="CP111017">
    <property type="protein sequence ID" value="WAR09155.1"/>
    <property type="molecule type" value="Genomic_DNA"/>
</dbReference>
<sequence>MHYNDDLCLEILLIDCGHHVTPNDEIICGSDGHEYPDHCHFAHKRCEFLHSSHKLKVANHGPCATIAPPTTAVITTENWVPTDVTTTATTVGGVTTSTDSSTTGADGGTTTQTTTTTIGTTTDPFYSIMQNVFCMNVYTVQCHTEDFHIICGSDGNLYPNKACSQNELAVRVKGEAVDLGRVGIHCVTRFVDIVRPGVPAV</sequence>
<dbReference type="SUPFAM" id="SSF100895">
    <property type="entry name" value="Kazal-type serine protease inhibitors"/>
    <property type="match status" value="1"/>
</dbReference>
<organism evidence="2 3">
    <name type="scientific">Mya arenaria</name>
    <name type="common">Soft-shell clam</name>
    <dbReference type="NCBI Taxonomy" id="6604"/>
    <lineage>
        <taxon>Eukaryota</taxon>
        <taxon>Metazoa</taxon>
        <taxon>Spiralia</taxon>
        <taxon>Lophotrochozoa</taxon>
        <taxon>Mollusca</taxon>
        <taxon>Bivalvia</taxon>
        <taxon>Autobranchia</taxon>
        <taxon>Heteroconchia</taxon>
        <taxon>Euheterodonta</taxon>
        <taxon>Imparidentia</taxon>
        <taxon>Neoheterodontei</taxon>
        <taxon>Myida</taxon>
        <taxon>Myoidea</taxon>
        <taxon>Myidae</taxon>
        <taxon>Mya</taxon>
    </lineage>
</organism>
<dbReference type="InterPro" id="IPR002350">
    <property type="entry name" value="Kazal_dom"/>
</dbReference>
<proteinExistence type="predicted"/>
<keyword evidence="3" id="KW-1185">Reference proteome</keyword>
<dbReference type="Pfam" id="PF07648">
    <property type="entry name" value="Kazal_2"/>
    <property type="match status" value="2"/>
</dbReference>
<evidence type="ECO:0000313" key="3">
    <source>
        <dbReference type="Proteomes" id="UP001164746"/>
    </source>
</evidence>
<name>A0ABY7EGM9_MYAAR</name>
<dbReference type="PROSITE" id="PS51465">
    <property type="entry name" value="KAZAL_2"/>
    <property type="match status" value="1"/>
</dbReference>
<gene>
    <name evidence="2" type="ORF">MAR_019113</name>
</gene>
<evidence type="ECO:0000259" key="1">
    <source>
        <dbReference type="PROSITE" id="PS51465"/>
    </source>
</evidence>